<dbReference type="AlphaFoldDB" id="A0A3B6JP97"/>
<dbReference type="InterPro" id="IPR023213">
    <property type="entry name" value="CAT-like_dom_sf"/>
</dbReference>
<dbReference type="EnsemblPlants" id="TraesCS4D02G272300.1">
    <property type="protein sequence ID" value="TraesCS4D02G272300.1.cds1"/>
    <property type="gene ID" value="TraesCS4D02G272300"/>
</dbReference>
<dbReference type="Gramene" id="TraesCS4D02G272300.1">
    <property type="protein sequence ID" value="TraesCS4D02G272300.1.cds1"/>
    <property type="gene ID" value="TraesCS4D02G272300"/>
</dbReference>
<dbReference type="Pfam" id="PF02458">
    <property type="entry name" value="Transferase"/>
    <property type="match status" value="1"/>
</dbReference>
<dbReference type="RefSeq" id="XP_044374754.1">
    <property type="nucleotide sequence ID" value="XM_044518819.1"/>
</dbReference>
<gene>
    <name evidence="3" type="primary">LOC123097045</name>
</gene>
<dbReference type="Gramene" id="TraesLAC4D03G02488150.1">
    <property type="protein sequence ID" value="TraesLAC4D03G02488150.1.CDS1"/>
    <property type="gene ID" value="TraesLAC4D03G02488150"/>
</dbReference>
<dbReference type="Gene3D" id="3.30.559.10">
    <property type="entry name" value="Chloramphenicol acetyltransferase-like domain"/>
    <property type="match status" value="2"/>
</dbReference>
<evidence type="ECO:0000256" key="2">
    <source>
        <dbReference type="ARBA" id="ARBA00023315"/>
    </source>
</evidence>
<reference evidence="3" key="2">
    <citation type="submission" date="2018-10" db="UniProtKB">
        <authorList>
            <consortium name="EnsemblPlants"/>
        </authorList>
    </citation>
    <scope>IDENTIFICATION</scope>
</reference>
<dbReference type="Gramene" id="TraesCLE_scaffold_061987_01G000100.1">
    <property type="protein sequence ID" value="TraesCLE_scaffold_061987_01G000100.1"/>
    <property type="gene ID" value="TraesCLE_scaffold_061987_01G000100"/>
</dbReference>
<dbReference type="Proteomes" id="UP000019116">
    <property type="component" value="Chromosome 4D"/>
</dbReference>
<accession>A0A3B6JP97</accession>
<dbReference type="Gramene" id="TraesSTA4D03G02529900.1">
    <property type="protein sequence ID" value="TraesSTA4D03G02529900.1.CDS1"/>
    <property type="gene ID" value="TraesSTA4D03G02529900"/>
</dbReference>
<dbReference type="SMR" id="A0A3B6JP97"/>
<dbReference type="Gramene" id="TraesSYM4D03G02562880.1">
    <property type="protein sequence ID" value="TraesSYM4D03G02562880.1.CDS1"/>
    <property type="gene ID" value="TraesSYM4D03G02562880"/>
</dbReference>
<keyword evidence="1" id="KW-0808">Transferase</keyword>
<dbReference type="GeneID" id="123097045"/>
<dbReference type="Gramene" id="TraesWEE_scaffold_136357_01G000100.1">
    <property type="protein sequence ID" value="TraesWEE_scaffold_136357_01G000100.1"/>
    <property type="gene ID" value="TraesWEE_scaffold_136357_01G000100"/>
</dbReference>
<keyword evidence="2" id="KW-0012">Acyltransferase</keyword>
<organism evidence="3">
    <name type="scientific">Triticum aestivum</name>
    <name type="common">Wheat</name>
    <dbReference type="NCBI Taxonomy" id="4565"/>
    <lineage>
        <taxon>Eukaryota</taxon>
        <taxon>Viridiplantae</taxon>
        <taxon>Streptophyta</taxon>
        <taxon>Embryophyta</taxon>
        <taxon>Tracheophyta</taxon>
        <taxon>Spermatophyta</taxon>
        <taxon>Magnoliopsida</taxon>
        <taxon>Liliopsida</taxon>
        <taxon>Poales</taxon>
        <taxon>Poaceae</taxon>
        <taxon>BOP clade</taxon>
        <taxon>Pooideae</taxon>
        <taxon>Triticodae</taxon>
        <taxon>Triticeae</taxon>
        <taxon>Triticinae</taxon>
        <taxon>Triticum</taxon>
    </lineage>
</organism>
<dbReference type="Gramene" id="TraesCAD_scaffold_120758_01G000100.1">
    <property type="protein sequence ID" value="TraesCAD_scaffold_120758_01G000100.1"/>
    <property type="gene ID" value="TraesCAD_scaffold_120758_01G000100"/>
</dbReference>
<sequence>MAPAPQQEASRKLNVVESAVVAPWPIPPVPETSLPLTFFDVFWLNFPPVERVFFYHLVPGPGAATTATILSNLKTSLAQALRAFYPLAGRLRLRPGTTDRHELHYQPGDGVTFTVAMYDLDVDELALDEPREVAKIAQLVPPLPDGGAVLALQATVLRGGRGLSVGMALHHAACDGACSTHFLHTWAAASAGAVAPAPPVIDRTLVKDPSGLCDAFIRAMASTEKKDYVKMPGDKLLATFTLSIEDIQRIKDVVLLAAAGKAGAPPRCSSLVATFGFIWSCHQRAKDDKASNGGGGDPTYFIFPVDHRSRMEPAPIPDEYLGNCVGAALQGAPKDRLAMPGAVGLVTACTAVAAAIEQAVGVGSIRSPELWWERIREAILSGGGVLTVAGSPKFRVYDVDFGFGQPAKVEIVSVARTGALAVAESRRSSGGIEVGISLPADAMRRFQCCFHDAIAWLQCTTPLNK</sequence>
<reference evidence="3" key="1">
    <citation type="submission" date="2018-08" db="EMBL/GenBank/DDBJ databases">
        <authorList>
            <person name="Rossello M."/>
        </authorList>
    </citation>
    <scope>NUCLEOTIDE SEQUENCE [LARGE SCALE GENOMIC DNA]</scope>
    <source>
        <strain evidence="3">cv. Chinese Spring</strain>
    </source>
</reference>
<dbReference type="Gramene" id="TraesPARA_EIv1.0_1477080.1">
    <property type="protein sequence ID" value="TraesPARA_EIv1.0_1477080.1.CDS1"/>
    <property type="gene ID" value="TraesPARA_EIv1.0_1477080"/>
</dbReference>
<name>A0A3B6JP97_WHEAT</name>
<dbReference type="OrthoDB" id="1862401at2759"/>
<dbReference type="PANTHER" id="PTHR31625">
    <property type="match status" value="1"/>
</dbReference>
<dbReference type="Gramene" id="TraesMAC4D03G02532680.1">
    <property type="protein sequence ID" value="TraesMAC4D03G02532680.1.CDS1"/>
    <property type="gene ID" value="TraesMAC4D03G02532680"/>
</dbReference>
<dbReference type="Gramene" id="TraesCS4D03G0645800.1">
    <property type="protein sequence ID" value="TraesCS4D03G0645800.1.CDS1"/>
    <property type="gene ID" value="TraesCS4D03G0645800"/>
</dbReference>
<dbReference type="Gramene" id="TraesNOR4D03G02551950.1">
    <property type="protein sequence ID" value="TraesNOR4D03G02551950.1.CDS1"/>
    <property type="gene ID" value="TraesNOR4D03G02551950"/>
</dbReference>
<dbReference type="GO" id="GO:0016747">
    <property type="term" value="F:acyltransferase activity, transferring groups other than amino-acyl groups"/>
    <property type="evidence" value="ECO:0007669"/>
    <property type="project" value="UniProtKB-ARBA"/>
</dbReference>
<protein>
    <submittedName>
        <fullName evidence="3">Uncharacterized protein</fullName>
    </submittedName>
</protein>
<evidence type="ECO:0000313" key="3">
    <source>
        <dbReference type="EnsemblPlants" id="TraesCS4D02G272300.1.cds1"/>
    </source>
</evidence>
<dbReference type="SUPFAM" id="SSF52777">
    <property type="entry name" value="CoA-dependent acyltransferases"/>
    <property type="match status" value="1"/>
</dbReference>
<dbReference type="Gramene" id="TraesKAR4D01G0318850.1">
    <property type="protein sequence ID" value="cds.TraesKAR4D01G0318850.1"/>
    <property type="gene ID" value="TraesKAR4D01G0318850"/>
</dbReference>
<dbReference type="Gramene" id="TraesARI4D03G02574470.1">
    <property type="protein sequence ID" value="TraesARI4D03G02574470.1.CDS1"/>
    <property type="gene ID" value="TraesARI4D03G02574470"/>
</dbReference>
<proteinExistence type="predicted"/>
<dbReference type="Gramene" id="TraesROB_scaffold_073955_01G000300.1">
    <property type="protein sequence ID" value="TraesROB_scaffold_073955_01G000300.1"/>
    <property type="gene ID" value="TraesROB_scaffold_073955_01G000300"/>
</dbReference>
<dbReference type="InterPro" id="IPR051504">
    <property type="entry name" value="Plant_metabolite_acyltrans"/>
</dbReference>
<keyword evidence="4" id="KW-1185">Reference proteome</keyword>
<dbReference type="Gramene" id="TraesJAG4D03G02531710.1">
    <property type="protein sequence ID" value="TraesJAG4D03G02531710.1.CDS1"/>
    <property type="gene ID" value="TraesJAG4D03G02531710"/>
</dbReference>
<evidence type="ECO:0000256" key="1">
    <source>
        <dbReference type="ARBA" id="ARBA00022679"/>
    </source>
</evidence>
<dbReference type="OMA" id="WAHICEH"/>
<evidence type="ECO:0000313" key="4">
    <source>
        <dbReference type="Proteomes" id="UP000019116"/>
    </source>
</evidence>
<dbReference type="Gramene" id="TraesLDM4D03G02537010.1">
    <property type="protein sequence ID" value="TraesLDM4D03G02537010.1.CDS1"/>
    <property type="gene ID" value="TraesLDM4D03G02537010"/>
</dbReference>
<dbReference type="Gramene" id="TraesJUL4D03G02553840.1">
    <property type="protein sequence ID" value="TraesJUL4D03G02553840.1.CDS1"/>
    <property type="gene ID" value="TraesJUL4D03G02553840"/>
</dbReference>